<keyword evidence="3" id="KW-0540">Nuclease</keyword>
<proteinExistence type="inferred from homology"/>
<dbReference type="OrthoDB" id="8191639at2759"/>
<comment type="similarity">
    <text evidence="2">Belongs to the REXO1/REXO3 family.</text>
</comment>
<evidence type="ECO:0000313" key="7">
    <source>
        <dbReference type="Proteomes" id="UP000186817"/>
    </source>
</evidence>
<keyword evidence="4" id="KW-0378">Hydrolase</keyword>
<evidence type="ECO:0000256" key="3">
    <source>
        <dbReference type="ARBA" id="ARBA00022722"/>
    </source>
</evidence>
<dbReference type="AlphaFoldDB" id="A0A1Q9DSK4"/>
<dbReference type="EMBL" id="LSRX01000406">
    <property type="protein sequence ID" value="OLP98153.1"/>
    <property type="molecule type" value="Genomic_DNA"/>
</dbReference>
<dbReference type="InterPro" id="IPR012337">
    <property type="entry name" value="RNaseH-like_sf"/>
</dbReference>
<gene>
    <name evidence="6" type="primary">REX3</name>
    <name evidence="6" type="ORF">AK812_SmicGene19415</name>
</gene>
<keyword evidence="5" id="KW-0539">Nucleus</keyword>
<dbReference type="GO" id="GO:0005634">
    <property type="term" value="C:nucleus"/>
    <property type="evidence" value="ECO:0007669"/>
    <property type="project" value="UniProtKB-SubCell"/>
</dbReference>
<organism evidence="6 7">
    <name type="scientific">Symbiodinium microadriaticum</name>
    <name type="common">Dinoflagellate</name>
    <name type="synonym">Zooxanthella microadriatica</name>
    <dbReference type="NCBI Taxonomy" id="2951"/>
    <lineage>
        <taxon>Eukaryota</taxon>
        <taxon>Sar</taxon>
        <taxon>Alveolata</taxon>
        <taxon>Dinophyceae</taxon>
        <taxon>Suessiales</taxon>
        <taxon>Symbiodiniaceae</taxon>
        <taxon>Symbiodinium</taxon>
    </lineage>
</organism>
<dbReference type="Gene3D" id="3.30.70.330">
    <property type="match status" value="1"/>
</dbReference>
<dbReference type="PANTHER" id="PTHR12801">
    <property type="entry name" value="RNA EXONUCLEASE REXO1 / RECO3 FAMILY MEMBER-RELATED"/>
    <property type="match status" value="1"/>
</dbReference>
<evidence type="ECO:0000256" key="2">
    <source>
        <dbReference type="ARBA" id="ARBA00006357"/>
    </source>
</evidence>
<dbReference type="InterPro" id="IPR047021">
    <property type="entry name" value="REXO1/3/4-like"/>
</dbReference>
<dbReference type="GO" id="GO:0003676">
    <property type="term" value="F:nucleic acid binding"/>
    <property type="evidence" value="ECO:0007669"/>
    <property type="project" value="InterPro"/>
</dbReference>
<dbReference type="InterPro" id="IPR012677">
    <property type="entry name" value="Nucleotide-bd_a/b_plait_sf"/>
</dbReference>
<reference evidence="6 7" key="1">
    <citation type="submission" date="2016-02" db="EMBL/GenBank/DDBJ databases">
        <title>Genome analysis of coral dinoflagellate symbionts highlights evolutionary adaptations to a symbiotic lifestyle.</title>
        <authorList>
            <person name="Aranda M."/>
            <person name="Li Y."/>
            <person name="Liew Y.J."/>
            <person name="Baumgarten S."/>
            <person name="Simakov O."/>
            <person name="Wilson M."/>
            <person name="Piel J."/>
            <person name="Ashoor H."/>
            <person name="Bougouffa S."/>
            <person name="Bajic V.B."/>
            <person name="Ryu T."/>
            <person name="Ravasi T."/>
            <person name="Bayer T."/>
            <person name="Micklem G."/>
            <person name="Kim H."/>
            <person name="Bhak J."/>
            <person name="Lajeunesse T.C."/>
            <person name="Voolstra C.R."/>
        </authorList>
    </citation>
    <scope>NUCLEOTIDE SEQUENCE [LARGE SCALE GENOMIC DNA]</scope>
    <source>
        <strain evidence="6 7">CCMP2467</strain>
    </source>
</reference>
<dbReference type="PANTHER" id="PTHR12801:SF115">
    <property type="entry name" value="FI18136P1-RELATED"/>
    <property type="match status" value="1"/>
</dbReference>
<dbReference type="Proteomes" id="UP000186817">
    <property type="component" value="Unassembled WGS sequence"/>
</dbReference>
<dbReference type="GO" id="GO:0004527">
    <property type="term" value="F:exonuclease activity"/>
    <property type="evidence" value="ECO:0007669"/>
    <property type="project" value="UniProtKB-KW"/>
</dbReference>
<dbReference type="SUPFAM" id="SSF54928">
    <property type="entry name" value="RNA-binding domain, RBD"/>
    <property type="match status" value="1"/>
</dbReference>
<comment type="caution">
    <text evidence="6">The sequence shown here is derived from an EMBL/GenBank/DDBJ whole genome shotgun (WGS) entry which is preliminary data.</text>
</comment>
<accession>A0A1Q9DSK4</accession>
<evidence type="ECO:0000313" key="6">
    <source>
        <dbReference type="EMBL" id="OLP98153.1"/>
    </source>
</evidence>
<sequence>MPPVPPRKASFNVGYTCRVLEPARRGKLLDCRTHITGLSKEALEGPEAVPFDEARAQLLELLRPRTILVGHRLSQDLEALQLWHGPLLDISLLFPVDTRKKYQYHPLPYIGERVLLIAAPPEDSDLGPQDAIDEEEKERLAVHEAAQPAPTNPFEPRQSSGREMVVRHIPASWGKAAVERLVEAIPGVSSDVKVRWMLNETDPTDWRGEARVFFTSARGRDDSFRASRGLTDVHVQWEDAPGAPPLGAFLTEQADLTSAEWEAQWPQRSYARMFAALGDIEILEETVEPMWQELNKPNSATYQQTRKTTLHATLAGKTKWFSVDRATLLMTGLLAKLPLVADGLDQIIKQTGDLSGLLSPSFFLAERNKVAKMTRALGKYNWKEHPFLLEASFGRFVGKNIQAVLHTGIPSEEEVWWKFGPGGFYSIEPVVMPNVMKLECAPSNQKPLQELLNQMAQFFKASKPSDKALIEAFSSFGMVVCARIPRRPTTQEPQSFAFVSFLDCEDAHRVSKKPAVEVPITGTWTVELRPRLAKFGNSSDKRVAVKTGLGIDEVGFDWIHLIKRILKKEHKYHSCSVYIKWLRRWVRTAAIFHWRDFVSDPSLEILPTDQKLWELANMPRFMTSPKIEDFPFAVQPSNMLAEKIFARMCSSKHLPTAEANVQGDANGACDLLGSGWETPDCISLTFDEAVLFHLFFPNIKRRGLCSTQNRPASDAIGGSLPQEVLTMLLGNFRIPPHSDPVL</sequence>
<evidence type="ECO:0000256" key="1">
    <source>
        <dbReference type="ARBA" id="ARBA00004123"/>
    </source>
</evidence>
<evidence type="ECO:0000256" key="4">
    <source>
        <dbReference type="ARBA" id="ARBA00022801"/>
    </source>
</evidence>
<evidence type="ECO:0000256" key="5">
    <source>
        <dbReference type="ARBA" id="ARBA00023242"/>
    </source>
</evidence>
<dbReference type="Gene3D" id="3.30.420.10">
    <property type="entry name" value="Ribonuclease H-like superfamily/Ribonuclease H"/>
    <property type="match status" value="1"/>
</dbReference>
<keyword evidence="6" id="KW-0269">Exonuclease</keyword>
<dbReference type="SUPFAM" id="SSF53098">
    <property type="entry name" value="Ribonuclease H-like"/>
    <property type="match status" value="1"/>
</dbReference>
<dbReference type="InterPro" id="IPR036397">
    <property type="entry name" value="RNaseH_sf"/>
</dbReference>
<comment type="subcellular location">
    <subcellularLocation>
        <location evidence="1">Nucleus</location>
    </subcellularLocation>
</comment>
<keyword evidence="7" id="KW-1185">Reference proteome</keyword>
<name>A0A1Q9DSK4_SYMMI</name>
<dbReference type="InterPro" id="IPR035979">
    <property type="entry name" value="RBD_domain_sf"/>
</dbReference>
<protein>
    <submittedName>
        <fullName evidence="6">RNA exonuclease 3</fullName>
    </submittedName>
</protein>